<organism evidence="1 2">
    <name type="scientific">Lactarius akahatsu</name>
    <dbReference type="NCBI Taxonomy" id="416441"/>
    <lineage>
        <taxon>Eukaryota</taxon>
        <taxon>Fungi</taxon>
        <taxon>Dikarya</taxon>
        <taxon>Basidiomycota</taxon>
        <taxon>Agaricomycotina</taxon>
        <taxon>Agaricomycetes</taxon>
        <taxon>Russulales</taxon>
        <taxon>Russulaceae</taxon>
        <taxon>Lactarius</taxon>
    </lineage>
</organism>
<name>A0AAD4LBJ4_9AGAM</name>
<gene>
    <name evidence="1" type="ORF">EDB92DRAFT_1097446</name>
</gene>
<proteinExistence type="predicted"/>
<evidence type="ECO:0000313" key="1">
    <source>
        <dbReference type="EMBL" id="KAH8987848.1"/>
    </source>
</evidence>
<accession>A0AAD4LBJ4</accession>
<dbReference type="Proteomes" id="UP001201163">
    <property type="component" value="Unassembled WGS sequence"/>
</dbReference>
<protein>
    <submittedName>
        <fullName evidence="1">Uncharacterized protein</fullName>
    </submittedName>
</protein>
<reference evidence="1" key="1">
    <citation type="submission" date="2022-01" db="EMBL/GenBank/DDBJ databases">
        <title>Comparative genomics reveals a dynamic genome evolution in the ectomycorrhizal milk-cap (Lactarius) mushrooms.</title>
        <authorList>
            <consortium name="DOE Joint Genome Institute"/>
            <person name="Lebreton A."/>
            <person name="Tang N."/>
            <person name="Kuo A."/>
            <person name="LaButti K."/>
            <person name="Drula E."/>
            <person name="Barry K."/>
            <person name="Clum A."/>
            <person name="Lipzen A."/>
            <person name="Mousain D."/>
            <person name="Ng V."/>
            <person name="Wang R."/>
            <person name="Wang X."/>
            <person name="Dai Y."/>
            <person name="Henrissat B."/>
            <person name="Grigoriev I.V."/>
            <person name="Guerin-Laguette A."/>
            <person name="Yu F."/>
            <person name="Martin F.M."/>
        </authorList>
    </citation>
    <scope>NUCLEOTIDE SEQUENCE</scope>
    <source>
        <strain evidence="1">QP</strain>
    </source>
</reference>
<sequence>MKPCEKCHVVVFFPSSALPGQTQFTVMAAKATQHSVQVLRAWQSALPIPPAHRRPIVSSLIWSLSSPSASPPYLKPTPWPTPALSQVAKRGMATLSKAKNFKTQESEDESLARFHRAVRDESESTIDMWSLPLETLDVHIPSFPARVKNATLGDHLALLRDNFLNFLKNISSMRRLAQENAFPGRETFSARSFQIFQTKSTKDDAWVAPLRGIILENYKRLNNAIADGDSKTIASLTTW</sequence>
<evidence type="ECO:0000313" key="2">
    <source>
        <dbReference type="Proteomes" id="UP001201163"/>
    </source>
</evidence>
<dbReference type="EMBL" id="JAKELL010000045">
    <property type="protein sequence ID" value="KAH8987848.1"/>
    <property type="molecule type" value="Genomic_DNA"/>
</dbReference>
<keyword evidence="2" id="KW-1185">Reference proteome</keyword>
<dbReference type="AlphaFoldDB" id="A0AAD4LBJ4"/>
<comment type="caution">
    <text evidence="1">The sequence shown here is derived from an EMBL/GenBank/DDBJ whole genome shotgun (WGS) entry which is preliminary data.</text>
</comment>